<protein>
    <submittedName>
        <fullName evidence="2">Uncharacterized protein LOC110988175</fullName>
    </submittedName>
</protein>
<dbReference type="GeneID" id="110988175"/>
<evidence type="ECO:0000313" key="1">
    <source>
        <dbReference type="Proteomes" id="UP000694845"/>
    </source>
</evidence>
<reference evidence="2" key="1">
    <citation type="submission" date="2025-08" db="UniProtKB">
        <authorList>
            <consortium name="RefSeq"/>
        </authorList>
    </citation>
    <scope>IDENTIFICATION</scope>
</reference>
<organism evidence="1 2">
    <name type="scientific">Acanthaster planci</name>
    <name type="common">Crown-of-thorns starfish</name>
    <dbReference type="NCBI Taxonomy" id="133434"/>
    <lineage>
        <taxon>Eukaryota</taxon>
        <taxon>Metazoa</taxon>
        <taxon>Echinodermata</taxon>
        <taxon>Eleutherozoa</taxon>
        <taxon>Asterozoa</taxon>
        <taxon>Asteroidea</taxon>
        <taxon>Valvatacea</taxon>
        <taxon>Valvatida</taxon>
        <taxon>Acanthasteridae</taxon>
        <taxon>Acanthaster</taxon>
    </lineage>
</organism>
<proteinExistence type="predicted"/>
<dbReference type="OMA" id="HPCENSA"/>
<dbReference type="RefSeq" id="XP_022107160.1">
    <property type="nucleotide sequence ID" value="XM_022251468.1"/>
</dbReference>
<keyword evidence="1" id="KW-1185">Reference proteome</keyword>
<dbReference type="Proteomes" id="UP000694845">
    <property type="component" value="Unplaced"/>
</dbReference>
<dbReference type="OrthoDB" id="6152551at2759"/>
<dbReference type="KEGG" id="aplc:110988175"/>
<name>A0A8B7ZQK1_ACAPL</name>
<evidence type="ECO:0000313" key="2">
    <source>
        <dbReference type="RefSeq" id="XP_022107160.1"/>
    </source>
</evidence>
<accession>A0A8B7ZQK1</accession>
<gene>
    <name evidence="2" type="primary">LOC110988175</name>
</gene>
<dbReference type="PANTHER" id="PTHR46601">
    <property type="entry name" value="ULP_PROTEASE DOMAIN-CONTAINING PROTEIN"/>
    <property type="match status" value="1"/>
</dbReference>
<sequence length="246" mass="27698">MAGIEHHTVVTYYQCLKCTSQVTESIIFISPDTKHDHNAVHDFMDLVVLHLRQKRGIDIGMMVRFSDGCASQYKSRGPIADIAKSQENYQFPLSHNYFGSRHGKGPADGEAAVIKSHATNAVKSGTAVIRDARALYEHCTKNLEKEPTENNCLHFRTSFYFVEEVIRDRAESQIKTIPGTRAMHSILSLKNQDQVKKRDLSCFCSACKDGTLQGCENAEFVEDWQTIGLKKLMTSLLSPILMNQQQ</sequence>
<dbReference type="AlphaFoldDB" id="A0A8B7ZQK1"/>
<dbReference type="PANTHER" id="PTHR46601:SF1">
    <property type="entry name" value="ADF-H DOMAIN-CONTAINING PROTEIN"/>
    <property type="match status" value="1"/>
</dbReference>